<comment type="similarity">
    <text evidence="6">Belongs to the DNA polymerase HolA subunit family.</text>
</comment>
<evidence type="ECO:0000256" key="2">
    <source>
        <dbReference type="ARBA" id="ARBA00022679"/>
    </source>
</evidence>
<dbReference type="GO" id="GO:0019867">
    <property type="term" value="C:outer membrane"/>
    <property type="evidence" value="ECO:0007669"/>
    <property type="project" value="InterPro"/>
</dbReference>
<dbReference type="GO" id="GO:0043165">
    <property type="term" value="P:Gram-negative-bacterium-type cell outer membrane assembly"/>
    <property type="evidence" value="ECO:0007669"/>
    <property type="project" value="InterPro"/>
</dbReference>
<dbReference type="SUPFAM" id="SSF48019">
    <property type="entry name" value="post-AAA+ oligomerization domain-like"/>
    <property type="match status" value="1"/>
</dbReference>
<feature type="domain" description="DNA polymerase III delta subunit-like C-terminal" evidence="8">
    <location>
        <begin position="373"/>
        <end position="488"/>
    </location>
</feature>
<dbReference type="AlphaFoldDB" id="A0A4D7C2R7"/>
<dbReference type="EMBL" id="CP039704">
    <property type="protein sequence ID" value="QCI79361.1"/>
    <property type="molecule type" value="Genomic_DNA"/>
</dbReference>
<name>A0A4D7C2R7_9SPHN</name>
<dbReference type="InterPro" id="IPR007485">
    <property type="entry name" value="LPS_assembly_LptE"/>
</dbReference>
<keyword evidence="10" id="KW-1185">Reference proteome</keyword>
<dbReference type="Proteomes" id="UP000298714">
    <property type="component" value="Chromosome"/>
</dbReference>
<dbReference type="InterPro" id="IPR027417">
    <property type="entry name" value="P-loop_NTPase"/>
</dbReference>
<dbReference type="InterPro" id="IPR048466">
    <property type="entry name" value="DNA_pol3_delta-like_C"/>
</dbReference>
<evidence type="ECO:0000256" key="3">
    <source>
        <dbReference type="ARBA" id="ARBA00022695"/>
    </source>
</evidence>
<dbReference type="Pfam" id="PF04390">
    <property type="entry name" value="LptE"/>
    <property type="match status" value="1"/>
</dbReference>
<dbReference type="EC" id="2.7.7.7" evidence="1"/>
<dbReference type="GO" id="GO:0003677">
    <property type="term" value="F:DNA binding"/>
    <property type="evidence" value="ECO:0007669"/>
    <property type="project" value="InterPro"/>
</dbReference>
<dbReference type="Pfam" id="PF21694">
    <property type="entry name" value="DNA_pol3_delta_C"/>
    <property type="match status" value="1"/>
</dbReference>
<dbReference type="Gene3D" id="1.10.8.60">
    <property type="match status" value="1"/>
</dbReference>
<accession>A0A4D7C2R7</accession>
<keyword evidence="4" id="KW-0235">DNA replication</keyword>
<comment type="catalytic activity">
    <reaction evidence="7">
        <text>DNA(n) + a 2'-deoxyribonucleoside 5'-triphosphate = DNA(n+1) + diphosphate</text>
        <dbReference type="Rhea" id="RHEA:22508"/>
        <dbReference type="Rhea" id="RHEA-COMP:17339"/>
        <dbReference type="Rhea" id="RHEA-COMP:17340"/>
        <dbReference type="ChEBI" id="CHEBI:33019"/>
        <dbReference type="ChEBI" id="CHEBI:61560"/>
        <dbReference type="ChEBI" id="CHEBI:173112"/>
        <dbReference type="EC" id="2.7.7.7"/>
    </reaction>
</comment>
<dbReference type="NCBIfam" id="TIGR01128">
    <property type="entry name" value="holA"/>
    <property type="match status" value="1"/>
</dbReference>
<proteinExistence type="inferred from homology"/>
<dbReference type="Gene3D" id="3.30.160.150">
    <property type="entry name" value="Lipoprotein like domain"/>
    <property type="match status" value="1"/>
</dbReference>
<dbReference type="PANTHER" id="PTHR34388:SF1">
    <property type="entry name" value="DNA POLYMERASE III SUBUNIT DELTA"/>
    <property type="match status" value="1"/>
</dbReference>
<dbReference type="GO" id="GO:0009360">
    <property type="term" value="C:DNA polymerase III complex"/>
    <property type="evidence" value="ECO:0007669"/>
    <property type="project" value="TreeGrafter"/>
</dbReference>
<dbReference type="InterPro" id="IPR005790">
    <property type="entry name" value="DNA_polIII_delta"/>
</dbReference>
<dbReference type="InterPro" id="IPR008921">
    <property type="entry name" value="DNA_pol3_clamp-load_cplx_C"/>
</dbReference>
<organism evidence="9 10">
    <name type="scientific">Hankyongella ginsenosidimutans</name>
    <dbReference type="NCBI Taxonomy" id="1763828"/>
    <lineage>
        <taxon>Bacteria</taxon>
        <taxon>Pseudomonadati</taxon>
        <taxon>Pseudomonadota</taxon>
        <taxon>Alphaproteobacteria</taxon>
        <taxon>Sphingomonadales</taxon>
        <taxon>Sphingomonadaceae</taxon>
        <taxon>Hankyongella</taxon>
    </lineage>
</organism>
<dbReference type="GO" id="GO:0003887">
    <property type="term" value="F:DNA-directed DNA polymerase activity"/>
    <property type="evidence" value="ECO:0007669"/>
    <property type="project" value="UniProtKB-KW"/>
</dbReference>
<dbReference type="PANTHER" id="PTHR34388">
    <property type="entry name" value="DNA POLYMERASE III SUBUNIT DELTA"/>
    <property type="match status" value="1"/>
</dbReference>
<dbReference type="KEGG" id="hgn:E6W36_06785"/>
<keyword evidence="3" id="KW-0548">Nucleotidyltransferase</keyword>
<gene>
    <name evidence="9" type="ORF">E6W36_06785</name>
</gene>
<dbReference type="Gene3D" id="1.20.272.10">
    <property type="match status" value="1"/>
</dbReference>
<evidence type="ECO:0000313" key="10">
    <source>
        <dbReference type="Proteomes" id="UP000298714"/>
    </source>
</evidence>
<evidence type="ECO:0000256" key="7">
    <source>
        <dbReference type="ARBA" id="ARBA00049244"/>
    </source>
</evidence>
<evidence type="ECO:0000256" key="1">
    <source>
        <dbReference type="ARBA" id="ARBA00012417"/>
    </source>
</evidence>
<protein>
    <recommendedName>
        <fullName evidence="1">DNA-directed DNA polymerase</fullName>
        <ecNumber evidence="1">2.7.7.7</ecNumber>
    </recommendedName>
</protein>
<evidence type="ECO:0000256" key="5">
    <source>
        <dbReference type="ARBA" id="ARBA00022932"/>
    </source>
</evidence>
<dbReference type="SUPFAM" id="SSF52540">
    <property type="entry name" value="P-loop containing nucleoside triphosphate hydrolases"/>
    <property type="match status" value="1"/>
</dbReference>
<dbReference type="GO" id="GO:0006261">
    <property type="term" value="P:DNA-templated DNA replication"/>
    <property type="evidence" value="ECO:0007669"/>
    <property type="project" value="TreeGrafter"/>
</dbReference>
<sequence length="496" mass="53257">MMRRLALLLCLAGCSLQPVYGGGRTGEVSSALSSVEIAPIPDRAGQVLRAALERNMGAGGDKRYRLEVVIREDTRGFGVRGDESITRERLSLNARYRLVDLANKTAILEDVARSDIAIDVVRSNEYSVVSAESTASERNAEQVARQILDRLGVFSGPGNEAQPAATERVAEGARPVDCCRPLFRSDESLVRERARLFGRQVATDLDDPFAVVDLSASVVADDTARLSDEASAIGLMVQRKLIRIADAADAMTPAVETCLDNPNVANLTVLQAGELPATSKLRKLMEAHPRALAVACYPEDGARLEQWLDAAAAERGLRLERAARDALLAYGGGARDILRSELDKLDLYTGGGSVTLDDVAAVCADRGEAAFDSLVNAVAGGRLAEAVAQLQRLQAEGEAGIAMLRALLRRIWQLREVRLGMARGAGAEAAVKALRPPVFWKDTAAVTAQAGTWTLEKLDRACRLLLETERAIKQSGSAGDLLAEHALLVLAHHARR</sequence>
<evidence type="ECO:0000259" key="8">
    <source>
        <dbReference type="Pfam" id="PF21694"/>
    </source>
</evidence>
<keyword evidence="2" id="KW-0808">Transferase</keyword>
<evidence type="ECO:0000256" key="6">
    <source>
        <dbReference type="ARBA" id="ARBA00034754"/>
    </source>
</evidence>
<evidence type="ECO:0000256" key="4">
    <source>
        <dbReference type="ARBA" id="ARBA00022705"/>
    </source>
</evidence>
<evidence type="ECO:0000313" key="9">
    <source>
        <dbReference type="EMBL" id="QCI79361.1"/>
    </source>
</evidence>
<reference evidence="10" key="1">
    <citation type="submission" date="2019-04" db="EMBL/GenBank/DDBJ databases">
        <title>Complete genome sequence of Sphingomonas sp. W1-2-3.</title>
        <authorList>
            <person name="Im W.T."/>
        </authorList>
    </citation>
    <scope>NUCLEOTIDE SEQUENCE [LARGE SCALE GENOMIC DNA]</scope>
    <source>
        <strain evidence="10">W1-2-3</strain>
    </source>
</reference>
<keyword evidence="5" id="KW-0239">DNA-directed DNA polymerase</keyword>
<dbReference type="RefSeq" id="WP_222874195.1">
    <property type="nucleotide sequence ID" value="NZ_CP039704.1"/>
</dbReference>